<feature type="domain" description="Anti-sigma factor NepR" evidence="2">
    <location>
        <begin position="24"/>
        <end position="55"/>
    </location>
</feature>
<dbReference type="EMBL" id="VOSK01000321">
    <property type="protein sequence ID" value="MPR30166.1"/>
    <property type="molecule type" value="Genomic_DNA"/>
</dbReference>
<evidence type="ECO:0000313" key="4">
    <source>
        <dbReference type="Proteomes" id="UP000403266"/>
    </source>
</evidence>
<accession>A0A5N7N3A1</accession>
<evidence type="ECO:0000259" key="2">
    <source>
        <dbReference type="Pfam" id="PF18557"/>
    </source>
</evidence>
<organism evidence="3 4">
    <name type="scientific">Microvirga tunisiensis</name>
    <dbReference type="NCBI Taxonomy" id="2108360"/>
    <lineage>
        <taxon>Bacteria</taxon>
        <taxon>Pseudomonadati</taxon>
        <taxon>Pseudomonadota</taxon>
        <taxon>Alphaproteobacteria</taxon>
        <taxon>Hyphomicrobiales</taxon>
        <taxon>Methylobacteriaceae</taxon>
        <taxon>Microvirga</taxon>
    </lineage>
</organism>
<feature type="region of interest" description="Disordered" evidence="1">
    <location>
        <begin position="1"/>
        <end position="21"/>
    </location>
</feature>
<dbReference type="RefSeq" id="WP_152717023.1">
    <property type="nucleotide sequence ID" value="NZ_VOSJ01000346.1"/>
</dbReference>
<dbReference type="OrthoDB" id="8002537at2"/>
<gene>
    <name evidence="3" type="ORF">FS320_35275</name>
</gene>
<dbReference type="Proteomes" id="UP000403266">
    <property type="component" value="Unassembled WGS sequence"/>
</dbReference>
<protein>
    <recommendedName>
        <fullName evidence="2">Anti-sigma factor NepR domain-containing protein</fullName>
    </recommendedName>
</protein>
<dbReference type="AlphaFoldDB" id="A0A5N7N3A1"/>
<evidence type="ECO:0000256" key="1">
    <source>
        <dbReference type="SAM" id="MobiDB-lite"/>
    </source>
</evidence>
<proteinExistence type="predicted"/>
<reference evidence="3 4" key="1">
    <citation type="journal article" date="2019" name="Syst. Appl. Microbiol.">
        <title>Microvirga tunisiensis sp. nov., a root nodule symbiotic bacterium isolated from Lupinus micranthus and L. luteus grown in Northern Tunisia.</title>
        <authorList>
            <person name="Msaddak A."/>
            <person name="Rejili M."/>
            <person name="Duran D."/>
            <person name="Mars M."/>
            <person name="Palacios J.M."/>
            <person name="Ruiz-Argueso T."/>
            <person name="Rey L."/>
            <person name="Imperial J."/>
        </authorList>
    </citation>
    <scope>NUCLEOTIDE SEQUENCE [LARGE SCALE GENOMIC DNA]</scope>
    <source>
        <strain evidence="3 4">Lmie10</strain>
    </source>
</reference>
<comment type="caution">
    <text evidence="3">The sequence shown here is derived from an EMBL/GenBank/DDBJ whole genome shotgun (WGS) entry which is preliminary data.</text>
</comment>
<sequence length="74" mass="8309">MNFGDAMVGDQQNARRGQLDRVAQSRIGRRLRLAYRHLVGEPIPDDHVDLLLALRWKEREQAGSASKATEAPEA</sequence>
<dbReference type="InterPro" id="IPR041649">
    <property type="entry name" value="NepR"/>
</dbReference>
<dbReference type="Pfam" id="PF18557">
    <property type="entry name" value="NepR"/>
    <property type="match status" value="1"/>
</dbReference>
<name>A0A5N7N3A1_9HYPH</name>
<keyword evidence="4" id="KW-1185">Reference proteome</keyword>
<evidence type="ECO:0000313" key="3">
    <source>
        <dbReference type="EMBL" id="MPR30166.1"/>
    </source>
</evidence>